<comment type="caution">
    <text evidence="1">The sequence shown here is derived from an EMBL/GenBank/DDBJ whole genome shotgun (WGS) entry which is preliminary data.</text>
</comment>
<name>A0A7Z7FJH1_9BURK</name>
<keyword evidence="2" id="KW-1185">Reference proteome</keyword>
<proteinExistence type="predicted"/>
<accession>A0A7Z7FJH1</accession>
<evidence type="ECO:0000313" key="2">
    <source>
        <dbReference type="Proteomes" id="UP000198900"/>
    </source>
</evidence>
<sequence length="68" mass="7590">MVKNIYVAYGPDGTILAASGSKHPSIPGRTEGVVVDEFEVPSKFHSKDMHEYIPHVVVDVRARKLREK</sequence>
<dbReference type="Proteomes" id="UP000198900">
    <property type="component" value="Unassembled WGS sequence"/>
</dbReference>
<evidence type="ECO:0000313" key="1">
    <source>
        <dbReference type="EMBL" id="SDI55105.1"/>
    </source>
</evidence>
<gene>
    <name evidence="1" type="ORF">SAMN04487926_11912</name>
</gene>
<dbReference type="EMBL" id="FNDI01000019">
    <property type="protein sequence ID" value="SDI55105.1"/>
    <property type="molecule type" value="Genomic_DNA"/>
</dbReference>
<protein>
    <submittedName>
        <fullName evidence="1">Uncharacterized protein</fullName>
    </submittedName>
</protein>
<reference evidence="1" key="1">
    <citation type="submission" date="2016-10" db="EMBL/GenBank/DDBJ databases">
        <authorList>
            <person name="Varghese N."/>
            <person name="Submissions S."/>
        </authorList>
    </citation>
    <scope>NUCLEOTIDE SEQUENCE [LARGE SCALE GENOMIC DNA]</scope>
    <source>
        <strain evidence="1">YR281</strain>
    </source>
</reference>
<dbReference type="RefSeq" id="WP_143036577.1">
    <property type="nucleotide sequence ID" value="NZ_FNDI01000019.1"/>
</dbReference>
<organism evidence="1 2">
    <name type="scientific">Paraburkholderia steynii</name>
    <dbReference type="NCBI Taxonomy" id="1245441"/>
    <lineage>
        <taxon>Bacteria</taxon>
        <taxon>Pseudomonadati</taxon>
        <taxon>Pseudomonadota</taxon>
        <taxon>Betaproteobacteria</taxon>
        <taxon>Burkholderiales</taxon>
        <taxon>Burkholderiaceae</taxon>
        <taxon>Paraburkholderia</taxon>
    </lineage>
</organism>
<dbReference type="AlphaFoldDB" id="A0A7Z7FJH1"/>